<reference evidence="1 2" key="1">
    <citation type="submission" date="2022-06" db="EMBL/GenBank/DDBJ databases">
        <authorList>
            <person name="Xuan X."/>
        </authorList>
    </citation>
    <scope>NUCLEOTIDE SEQUENCE [LARGE SCALE GENOMIC DNA]</scope>
    <source>
        <strain evidence="1 2">2V75</strain>
    </source>
</reference>
<evidence type="ECO:0000313" key="1">
    <source>
        <dbReference type="EMBL" id="MCO5725543.1"/>
    </source>
</evidence>
<organism evidence="1 2">
    <name type="scientific">Robiginitalea marina</name>
    <dbReference type="NCBI Taxonomy" id="2954105"/>
    <lineage>
        <taxon>Bacteria</taxon>
        <taxon>Pseudomonadati</taxon>
        <taxon>Bacteroidota</taxon>
        <taxon>Flavobacteriia</taxon>
        <taxon>Flavobacteriales</taxon>
        <taxon>Flavobacteriaceae</taxon>
        <taxon>Robiginitalea</taxon>
    </lineage>
</organism>
<evidence type="ECO:0008006" key="3">
    <source>
        <dbReference type="Google" id="ProtNLM"/>
    </source>
</evidence>
<sequence length="161" mass="18713">MLRVLLIVLTLFSGVTLLRAQVGITTVLKEATIVGSAFKNDGWQQPVTLEYIDTEKGRRYRLYYQNEEYLGSYYSDSIIDIRSIYFYANEQELEYLYNFLYEGLSNPNRRELEIGDAKIITEITTDRNRQKGVVTCFVLNNDGASSYFRLTKKTLNRVFAK</sequence>
<comment type="caution">
    <text evidence="1">The sequence shown here is derived from an EMBL/GenBank/DDBJ whole genome shotgun (WGS) entry which is preliminary data.</text>
</comment>
<gene>
    <name evidence="1" type="ORF">NG653_11805</name>
</gene>
<protein>
    <recommendedName>
        <fullName evidence="3">DUF4488 domain-containing protein</fullName>
    </recommendedName>
</protein>
<dbReference type="Proteomes" id="UP001206312">
    <property type="component" value="Unassembled WGS sequence"/>
</dbReference>
<dbReference type="EMBL" id="JAMXIB010000010">
    <property type="protein sequence ID" value="MCO5725543.1"/>
    <property type="molecule type" value="Genomic_DNA"/>
</dbReference>
<proteinExistence type="predicted"/>
<name>A0ABT1B1Q9_9FLAO</name>
<dbReference type="RefSeq" id="WP_252741914.1">
    <property type="nucleotide sequence ID" value="NZ_JAMXIB010000010.1"/>
</dbReference>
<evidence type="ECO:0000313" key="2">
    <source>
        <dbReference type="Proteomes" id="UP001206312"/>
    </source>
</evidence>
<accession>A0ABT1B1Q9</accession>
<keyword evidence="2" id="KW-1185">Reference proteome</keyword>